<dbReference type="PANTHER" id="PTHR11475">
    <property type="entry name" value="OXIDASE/PEROXIDASE"/>
    <property type="match status" value="1"/>
</dbReference>
<dbReference type="GO" id="GO:0006979">
    <property type="term" value="P:response to oxidative stress"/>
    <property type="evidence" value="ECO:0007669"/>
    <property type="project" value="InterPro"/>
</dbReference>
<reference evidence="4 5" key="1">
    <citation type="submission" date="2019-07" db="EMBL/GenBank/DDBJ databases">
        <title>Cryptosporangium phraense sp. nov., isolated from plant litter.</title>
        <authorList>
            <person name="Suriyachadkun C."/>
        </authorList>
    </citation>
    <scope>NUCLEOTIDE SEQUENCE [LARGE SCALE GENOMIC DNA]</scope>
    <source>
        <strain evidence="4 5">A-T 5661</strain>
    </source>
</reference>
<dbReference type="GO" id="GO:0020037">
    <property type="term" value="F:heme binding"/>
    <property type="evidence" value="ECO:0007669"/>
    <property type="project" value="InterPro"/>
</dbReference>
<organism evidence="4 5">
    <name type="scientific">Cryptosporangium phraense</name>
    <dbReference type="NCBI Taxonomy" id="2593070"/>
    <lineage>
        <taxon>Bacteria</taxon>
        <taxon>Bacillati</taxon>
        <taxon>Actinomycetota</taxon>
        <taxon>Actinomycetes</taxon>
        <taxon>Cryptosporangiales</taxon>
        <taxon>Cryptosporangiaceae</taxon>
        <taxon>Cryptosporangium</taxon>
    </lineage>
</organism>
<dbReference type="Pfam" id="PF03098">
    <property type="entry name" value="An_peroxidase"/>
    <property type="match status" value="1"/>
</dbReference>
<keyword evidence="2" id="KW-0964">Secreted</keyword>
<proteinExistence type="predicted"/>
<evidence type="ECO:0008006" key="6">
    <source>
        <dbReference type="Google" id="ProtNLM"/>
    </source>
</evidence>
<evidence type="ECO:0000256" key="2">
    <source>
        <dbReference type="ARBA" id="ARBA00022525"/>
    </source>
</evidence>
<dbReference type="InParanoid" id="A0A545AL18"/>
<dbReference type="SUPFAM" id="SSF48113">
    <property type="entry name" value="Heme-dependent peroxidases"/>
    <property type="match status" value="1"/>
</dbReference>
<dbReference type="AlphaFoldDB" id="A0A545AL18"/>
<dbReference type="GO" id="GO:0004601">
    <property type="term" value="F:peroxidase activity"/>
    <property type="evidence" value="ECO:0007669"/>
    <property type="project" value="InterPro"/>
</dbReference>
<dbReference type="Gene3D" id="1.10.640.10">
    <property type="entry name" value="Haem peroxidase domain superfamily, animal type"/>
    <property type="match status" value="1"/>
</dbReference>
<comment type="caution">
    <text evidence="4">The sequence shown here is derived from an EMBL/GenBank/DDBJ whole genome shotgun (WGS) entry which is preliminary data.</text>
</comment>
<evidence type="ECO:0000313" key="5">
    <source>
        <dbReference type="Proteomes" id="UP000317982"/>
    </source>
</evidence>
<accession>A0A545AL18</accession>
<sequence length="565" mass="61604">MALPNRDGARRHSAIGQILTGLRHGAVTVTDDLENTTTFGYLFPNLVKDADKHLPVDDPPTVVANLTALGEAMADVNPAFGEFGESNDSTIPAVYTYLGQFVDHDLTAATDRDNPDVGTVTDDNLHPADPDLIVQKLHNARFPALNLDSLYGDGPTFDPDDPTAAQDFYDGIKLKVGQVQKLGQNIAKKIPLEGDLDRDLPRTPTGATPAEKRVARIGDGRNDENLIIAQLHVAFLRFHNAVVAQVRAGSGPEATDEDVFTEAQRLVRWHYQWIVLHDYLPTIALPGVVDKVLSDPANLLVTAVGQRGDDEPTFMPLEFATAGFRFGHSMVRAVYDFNRNFGRGAAAGATFAQLFQFTGTGGFLPAATATKLPSNWIVEWDRFTEFDPRFPDRFSRRIDTNLADPLFDMKNQIAGIDPPPSPTVAHVLKHLAVRNLRRGYLLSLPTGQAVAAELGLDALTEDELLHDTTSKVAVALQKGGFLERTPLWFYLLKEAEVRAGGNSLGEVGSTIVAQTLVGQLRLDPGSYLNVQPGWVPEDGVRLSDGRGVRTIKDLFRVAGVFPVRP</sequence>
<dbReference type="InterPro" id="IPR019791">
    <property type="entry name" value="Haem_peroxidase_animal"/>
</dbReference>
<keyword evidence="5" id="KW-1185">Reference proteome</keyword>
<dbReference type="CDD" id="cd09819">
    <property type="entry name" value="An_peroxidase_bacterial_1"/>
    <property type="match status" value="1"/>
</dbReference>
<keyword evidence="3" id="KW-0325">Glycoprotein</keyword>
<dbReference type="GO" id="GO:0005576">
    <property type="term" value="C:extracellular region"/>
    <property type="evidence" value="ECO:0007669"/>
    <property type="project" value="UniProtKB-SubCell"/>
</dbReference>
<evidence type="ECO:0000256" key="1">
    <source>
        <dbReference type="ARBA" id="ARBA00004613"/>
    </source>
</evidence>
<dbReference type="PROSITE" id="PS50292">
    <property type="entry name" value="PEROXIDASE_3"/>
    <property type="match status" value="1"/>
</dbReference>
<comment type="subcellular location">
    <subcellularLocation>
        <location evidence="1">Secreted</location>
    </subcellularLocation>
</comment>
<protein>
    <recommendedName>
        <fullName evidence="6">Peroxidase</fullName>
    </recommendedName>
</protein>
<dbReference type="InterPro" id="IPR037120">
    <property type="entry name" value="Haem_peroxidase_sf_animal"/>
</dbReference>
<dbReference type="OrthoDB" id="105077at2"/>
<dbReference type="PANTHER" id="PTHR11475:SF4">
    <property type="entry name" value="CHORION PEROXIDASE"/>
    <property type="match status" value="1"/>
</dbReference>
<dbReference type="InterPro" id="IPR010255">
    <property type="entry name" value="Haem_peroxidase_sf"/>
</dbReference>
<evidence type="ECO:0000256" key="3">
    <source>
        <dbReference type="ARBA" id="ARBA00023180"/>
    </source>
</evidence>
<name>A0A545AL18_9ACTN</name>
<evidence type="ECO:0000313" key="4">
    <source>
        <dbReference type="EMBL" id="TQS42012.1"/>
    </source>
</evidence>
<gene>
    <name evidence="4" type="ORF">FL583_25800</name>
</gene>
<dbReference type="Proteomes" id="UP000317982">
    <property type="component" value="Unassembled WGS sequence"/>
</dbReference>
<dbReference type="PRINTS" id="PR00457">
    <property type="entry name" value="ANPEROXIDASE"/>
</dbReference>
<dbReference type="EMBL" id="VIRS01000020">
    <property type="protein sequence ID" value="TQS42012.1"/>
    <property type="molecule type" value="Genomic_DNA"/>
</dbReference>